<feature type="region of interest" description="Disordered" evidence="4">
    <location>
        <begin position="159"/>
        <end position="180"/>
    </location>
</feature>
<dbReference type="Gene3D" id="3.30.200.20">
    <property type="entry name" value="Phosphorylase Kinase, domain 1"/>
    <property type="match status" value="1"/>
</dbReference>
<dbReference type="PROSITE" id="PS00108">
    <property type="entry name" value="PROTEIN_KINASE_ST"/>
    <property type="match status" value="1"/>
</dbReference>
<dbReference type="AlphaFoldDB" id="A0AAN8ETE5"/>
<feature type="binding site" evidence="3">
    <location>
        <position position="133"/>
    </location>
    <ligand>
        <name>ATP</name>
        <dbReference type="ChEBI" id="CHEBI:30616"/>
    </ligand>
</feature>
<evidence type="ECO:0000259" key="5">
    <source>
        <dbReference type="PROSITE" id="PS50011"/>
    </source>
</evidence>
<organism evidence="6 7">
    <name type="scientific">Knufia fluminis</name>
    <dbReference type="NCBI Taxonomy" id="191047"/>
    <lineage>
        <taxon>Eukaryota</taxon>
        <taxon>Fungi</taxon>
        <taxon>Dikarya</taxon>
        <taxon>Ascomycota</taxon>
        <taxon>Pezizomycotina</taxon>
        <taxon>Eurotiomycetes</taxon>
        <taxon>Chaetothyriomycetidae</taxon>
        <taxon>Chaetothyriales</taxon>
        <taxon>Trichomeriaceae</taxon>
        <taxon>Knufia</taxon>
    </lineage>
</organism>
<keyword evidence="1 3" id="KW-0547">Nucleotide-binding</keyword>
<dbReference type="Gene3D" id="1.10.510.10">
    <property type="entry name" value="Transferase(Phosphotransferase) domain 1"/>
    <property type="match status" value="1"/>
</dbReference>
<reference evidence="6 7" key="1">
    <citation type="submission" date="2022-12" db="EMBL/GenBank/DDBJ databases">
        <title>Genomic features and morphological characterization of a novel Knufia sp. strain isolated from spacecraft assembly facility.</title>
        <authorList>
            <person name="Teixeira M."/>
            <person name="Chander A.M."/>
            <person name="Stajich J.E."/>
            <person name="Venkateswaran K."/>
        </authorList>
    </citation>
    <scope>NUCLEOTIDE SEQUENCE [LARGE SCALE GENOMIC DNA]</scope>
    <source>
        <strain evidence="6 7">FJI-L2-BK-P2</strain>
    </source>
</reference>
<evidence type="ECO:0000256" key="1">
    <source>
        <dbReference type="ARBA" id="ARBA00022741"/>
    </source>
</evidence>
<dbReference type="SUPFAM" id="SSF56112">
    <property type="entry name" value="Protein kinase-like (PK-like)"/>
    <property type="match status" value="1"/>
</dbReference>
<name>A0AAN8ETE5_9EURO</name>
<dbReference type="PANTHER" id="PTHR24346">
    <property type="entry name" value="MAP/MICROTUBULE AFFINITY-REGULATING KINASE"/>
    <property type="match status" value="1"/>
</dbReference>
<dbReference type="SMART" id="SM00220">
    <property type="entry name" value="S_TKc"/>
    <property type="match status" value="1"/>
</dbReference>
<feature type="domain" description="Protein kinase" evidence="5">
    <location>
        <begin position="105"/>
        <end position="404"/>
    </location>
</feature>
<dbReference type="InterPro" id="IPR011009">
    <property type="entry name" value="Kinase-like_dom_sf"/>
</dbReference>
<dbReference type="FunFam" id="1.10.510.10:FF:000995">
    <property type="entry name" value="BcCMK3, calcium/calmodulin-dependent protein kinase"/>
    <property type="match status" value="1"/>
</dbReference>
<evidence type="ECO:0000313" key="6">
    <source>
        <dbReference type="EMBL" id="KAK5953281.1"/>
    </source>
</evidence>
<dbReference type="PROSITE" id="PS00107">
    <property type="entry name" value="PROTEIN_KINASE_ATP"/>
    <property type="match status" value="1"/>
</dbReference>
<dbReference type="GO" id="GO:0004683">
    <property type="term" value="F:calcium/calmodulin-dependent protein kinase activity"/>
    <property type="evidence" value="ECO:0007669"/>
    <property type="project" value="TreeGrafter"/>
</dbReference>
<dbReference type="EMBL" id="JAKLMC020000012">
    <property type="protein sequence ID" value="KAK5953281.1"/>
    <property type="molecule type" value="Genomic_DNA"/>
</dbReference>
<keyword evidence="2 3" id="KW-0067">ATP-binding</keyword>
<dbReference type="GO" id="GO:0035556">
    <property type="term" value="P:intracellular signal transduction"/>
    <property type="evidence" value="ECO:0007669"/>
    <property type="project" value="TreeGrafter"/>
</dbReference>
<feature type="compositionally biased region" description="Polar residues" evidence="4">
    <location>
        <begin position="28"/>
        <end position="47"/>
    </location>
</feature>
<sequence>MDITASPVSREKPTSAQSLEAPKPSFDLNLQNSQYLTTQDASENPSDIQKPPLLKHVSSPAYSSPLRHHRRNPSAPHQVKETLNARSEYVTSQDDGSAEHRINQYVIKQEIGRGSFGAVHIAVDQYGTEYAVKEFSKARLRKRAQSHILRKPLSQRRRGGLHGFNSPLHRRTGAQDSMGQDNPVELIKEEIAIMKKLNHPNLVQLIEVLDDPTEDSLYMVMEMCKKGVVMRIDLDLEAQVDPYSEEACRLYFRDLILGIEYLHAQGIVHRDIKPDNCLINHEDVLKVVDFGVSEMFEKNSEMLTAKSAGSPAFLPPELCVVKHGDVSGRAADIWSMGVTLYCLKYGKIPFQKQQIFDLYESIRNDEPDFSMEKNADFRDMMSRVLEKNPAKRIRMPELRAHPWVTKQGTDPLLSEAENTSEIIEPPTEAEVEAAITGNMRSLMTVVKAVKKFKTLTANKRPPVMSSILGDSDAGRFSLPPGQLANVRPAAAAMDHRSLSLNVDDRNATESALVAEGVHRDLSAKDAPSSPTRQIKRKPVAAVIGEESDGEDDAALTRLQKTFGSIVEPNDLPPFRSSISHARTIDDKGRRGHAHDPLEDQIYLKIGPSTFAGHSTQDDSDGFFPTDDGYIVSESPGAADVDIYETAYRDEIERILARAQQQNKEPQVYLTRRVDDKLLQLSGLAGKLMAHGDDARSQIRDYTQFRERKAKVAEVSRALREAARDEYERRRQERKAWIETAKSEKAKVPANRSAANTPVENEQAAATDLPADSTPPKPLESTNSWRAKAVDRGRHAKSAFSGLVNTVKKTRKSRDDAA</sequence>
<dbReference type="GO" id="GO:0005524">
    <property type="term" value="F:ATP binding"/>
    <property type="evidence" value="ECO:0007669"/>
    <property type="project" value="UniProtKB-UniRule"/>
</dbReference>
<feature type="region of interest" description="Disordered" evidence="4">
    <location>
        <begin position="739"/>
        <end position="817"/>
    </location>
</feature>
<dbReference type="PANTHER" id="PTHR24346:SF77">
    <property type="entry name" value="SERINE THREONINE PROTEIN KINASE"/>
    <property type="match status" value="1"/>
</dbReference>
<dbReference type="InterPro" id="IPR008271">
    <property type="entry name" value="Ser/Thr_kinase_AS"/>
</dbReference>
<gene>
    <name evidence="6" type="ORF">OHC33_005849</name>
</gene>
<keyword evidence="7" id="KW-1185">Reference proteome</keyword>
<feature type="region of interest" description="Disordered" evidence="4">
    <location>
        <begin position="1"/>
        <end position="81"/>
    </location>
</feature>
<proteinExistence type="predicted"/>
<evidence type="ECO:0000256" key="2">
    <source>
        <dbReference type="ARBA" id="ARBA00022840"/>
    </source>
</evidence>
<dbReference type="Proteomes" id="UP001316803">
    <property type="component" value="Unassembled WGS sequence"/>
</dbReference>
<dbReference type="PROSITE" id="PS50011">
    <property type="entry name" value="PROTEIN_KINASE_DOM"/>
    <property type="match status" value="1"/>
</dbReference>
<protein>
    <recommendedName>
        <fullName evidence="5">Protein kinase domain-containing protein</fullName>
    </recommendedName>
</protein>
<dbReference type="FunFam" id="3.30.200.20:FF:000447">
    <property type="entry name" value="Calcium/calmodulin dependent protein kinase"/>
    <property type="match status" value="1"/>
</dbReference>
<evidence type="ECO:0000313" key="7">
    <source>
        <dbReference type="Proteomes" id="UP001316803"/>
    </source>
</evidence>
<accession>A0AAN8ETE5</accession>
<dbReference type="Pfam" id="PF00069">
    <property type="entry name" value="Pkinase"/>
    <property type="match status" value="1"/>
</dbReference>
<dbReference type="InterPro" id="IPR017441">
    <property type="entry name" value="Protein_kinase_ATP_BS"/>
</dbReference>
<evidence type="ECO:0000256" key="4">
    <source>
        <dbReference type="SAM" id="MobiDB-lite"/>
    </source>
</evidence>
<dbReference type="GO" id="GO:0005516">
    <property type="term" value="F:calmodulin binding"/>
    <property type="evidence" value="ECO:0007669"/>
    <property type="project" value="TreeGrafter"/>
</dbReference>
<dbReference type="CDD" id="cd14008">
    <property type="entry name" value="STKc_LKB1_CaMKK"/>
    <property type="match status" value="1"/>
</dbReference>
<dbReference type="GO" id="GO:0005737">
    <property type="term" value="C:cytoplasm"/>
    <property type="evidence" value="ECO:0007669"/>
    <property type="project" value="TreeGrafter"/>
</dbReference>
<comment type="caution">
    <text evidence="6">The sequence shown here is derived from an EMBL/GenBank/DDBJ whole genome shotgun (WGS) entry which is preliminary data.</text>
</comment>
<evidence type="ECO:0000256" key="3">
    <source>
        <dbReference type="PROSITE-ProRule" id="PRU10141"/>
    </source>
</evidence>
<dbReference type="InterPro" id="IPR000719">
    <property type="entry name" value="Prot_kinase_dom"/>
</dbReference>